<evidence type="ECO:0000256" key="2">
    <source>
        <dbReference type="ARBA" id="ARBA00022840"/>
    </source>
</evidence>
<dbReference type="InterPro" id="IPR000432">
    <property type="entry name" value="DNA_mismatch_repair_MutS_C"/>
</dbReference>
<feature type="domain" description="DNA mismatch repair proteins mutS family" evidence="6">
    <location>
        <begin position="452"/>
        <end position="468"/>
    </location>
</feature>
<accession>A0ABS5BQ99</accession>
<dbReference type="InterPro" id="IPR036187">
    <property type="entry name" value="DNA_mismatch_repair_MutS_sf"/>
</dbReference>
<proteinExistence type="predicted"/>
<gene>
    <name evidence="7" type="ORF">J8F10_11330</name>
</gene>
<keyword evidence="8" id="KW-1185">Reference proteome</keyword>
<dbReference type="InterPro" id="IPR005747">
    <property type="entry name" value="MutS2"/>
</dbReference>
<dbReference type="SMART" id="SM00534">
    <property type="entry name" value="MUTSac"/>
    <property type="match status" value="1"/>
</dbReference>
<dbReference type="SUPFAM" id="SSF48334">
    <property type="entry name" value="DNA repair protein MutS, domain III"/>
    <property type="match status" value="1"/>
</dbReference>
<sequence>MDAHTLDLLGFDKVRALLADYAASSLGRDLARQIEPSTDSAAIRKEIALTTEMVEALGLNQAPPFSGLHDVRLIARRAKIGTMLTAEQLIEVAEALNCTGAMYRYRMRLAEHLSGIIDHLSGIEDLGTVGKSIGGCIDGRGHVLDMASRDLAAVRQKLFDLDEKVKAEIRRLLRDPELRKILSYPNATVHGDHYVLPVSVNHRHKVNGVVHRMSGTGETVFIEPASISNLSAERVQLKADEDREVKRVLRRLSSEVGRVANPLVFALDVIAKLDLITAKARHARDFNMYPPDVNTEGRLWLRQARHPLLESMFRNDPVPSTERGARNAEQKANESAKTVDPPDSDASAPRPVPRAPRSVVPIDIRLGIGFNILVITGPNTGGKTVTLKTTGLLCLMAQCGMHIPAGEGSLVPVFRHILADIGDEQSLEQSLSTFSSHVSRIASIFRTADDQSLILLDELGAGTDPTEGAALGRAILDQLDAVRCRAIVTTHLGDLKTYAFNNDRAENGAVEFDIETMRPTYRLHIGQFGMSNALKIARRLKLPKDLLRRAHKYLKRRKGKTGELARLQELRLEAEQAKVDALAAKHDADRAKESFERERRALDKEAADRVALNELRATLKAGTVVTVQRFGSNGKVVKVDAKKQTVTVSVGIGQWEVPFEEIFPVT</sequence>
<evidence type="ECO:0000313" key="8">
    <source>
        <dbReference type="Proteomes" id="UP000676565"/>
    </source>
</evidence>
<keyword evidence="1" id="KW-0547">Nucleotide-binding</keyword>
<dbReference type="SMART" id="SM00533">
    <property type="entry name" value="MUTSd"/>
    <property type="match status" value="1"/>
</dbReference>
<dbReference type="Proteomes" id="UP000676565">
    <property type="component" value="Unassembled WGS sequence"/>
</dbReference>
<dbReference type="PANTHER" id="PTHR48466">
    <property type="entry name" value="OS10G0509000 PROTEIN-RELATED"/>
    <property type="match status" value="1"/>
</dbReference>
<organism evidence="7 8">
    <name type="scientific">Gemmata palustris</name>
    <dbReference type="NCBI Taxonomy" id="2822762"/>
    <lineage>
        <taxon>Bacteria</taxon>
        <taxon>Pseudomonadati</taxon>
        <taxon>Planctomycetota</taxon>
        <taxon>Planctomycetia</taxon>
        <taxon>Gemmatales</taxon>
        <taxon>Gemmataceae</taxon>
        <taxon>Gemmata</taxon>
    </lineage>
</organism>
<dbReference type="Pfam" id="PF00488">
    <property type="entry name" value="MutS_V"/>
    <property type="match status" value="1"/>
</dbReference>
<feature type="compositionally biased region" description="Basic and acidic residues" evidence="5">
    <location>
        <begin position="323"/>
        <end position="334"/>
    </location>
</feature>
<feature type="region of interest" description="Disordered" evidence="5">
    <location>
        <begin position="311"/>
        <end position="354"/>
    </location>
</feature>
<dbReference type="PIRSF" id="PIRSF005814">
    <property type="entry name" value="MutS_YshD"/>
    <property type="match status" value="1"/>
</dbReference>
<evidence type="ECO:0000256" key="5">
    <source>
        <dbReference type="SAM" id="MobiDB-lite"/>
    </source>
</evidence>
<dbReference type="PROSITE" id="PS00486">
    <property type="entry name" value="DNA_MISMATCH_REPAIR_2"/>
    <property type="match status" value="1"/>
</dbReference>
<dbReference type="InterPro" id="IPR027417">
    <property type="entry name" value="P-loop_NTPase"/>
</dbReference>
<name>A0ABS5BQ99_9BACT</name>
<keyword evidence="3" id="KW-0238">DNA-binding</keyword>
<keyword evidence="2" id="KW-0067">ATP-binding</keyword>
<comment type="caution">
    <text evidence="7">The sequence shown here is derived from an EMBL/GenBank/DDBJ whole genome shotgun (WGS) entry which is preliminary data.</text>
</comment>
<evidence type="ECO:0000313" key="7">
    <source>
        <dbReference type="EMBL" id="MBP3955877.1"/>
    </source>
</evidence>
<feature type="coiled-coil region" evidence="4">
    <location>
        <begin position="567"/>
        <end position="605"/>
    </location>
</feature>
<dbReference type="SUPFAM" id="SSF52540">
    <property type="entry name" value="P-loop containing nucleoside triphosphate hydrolases"/>
    <property type="match status" value="1"/>
</dbReference>
<dbReference type="InterPro" id="IPR007696">
    <property type="entry name" value="DNA_mismatch_repair_MutS_core"/>
</dbReference>
<reference evidence="7 8" key="1">
    <citation type="submission" date="2021-04" db="EMBL/GenBank/DDBJ databases">
        <authorList>
            <person name="Ivanova A."/>
        </authorList>
    </citation>
    <scope>NUCLEOTIDE SEQUENCE [LARGE SCALE GENOMIC DNA]</scope>
    <source>
        <strain evidence="7 8">G18</strain>
    </source>
</reference>
<evidence type="ECO:0000259" key="6">
    <source>
        <dbReference type="PROSITE" id="PS00486"/>
    </source>
</evidence>
<evidence type="ECO:0000256" key="4">
    <source>
        <dbReference type="SAM" id="Coils"/>
    </source>
</evidence>
<keyword evidence="4" id="KW-0175">Coiled coil</keyword>
<feature type="compositionally biased region" description="Low complexity" evidence="5">
    <location>
        <begin position="339"/>
        <end position="354"/>
    </location>
</feature>
<dbReference type="PANTHER" id="PTHR48466:SF2">
    <property type="entry name" value="OS10G0509000 PROTEIN"/>
    <property type="match status" value="1"/>
</dbReference>
<dbReference type="EMBL" id="JAGKQQ010000001">
    <property type="protein sequence ID" value="MBP3955877.1"/>
    <property type="molecule type" value="Genomic_DNA"/>
</dbReference>
<protein>
    <submittedName>
        <fullName evidence="7">DNA strand exchange inhibitor protein</fullName>
    </submittedName>
</protein>
<dbReference type="NCBIfam" id="TIGR01069">
    <property type="entry name" value="mutS2"/>
    <property type="match status" value="1"/>
</dbReference>
<dbReference type="InterPro" id="IPR045076">
    <property type="entry name" value="MutS"/>
</dbReference>
<evidence type="ECO:0000256" key="1">
    <source>
        <dbReference type="ARBA" id="ARBA00022741"/>
    </source>
</evidence>
<evidence type="ECO:0000256" key="3">
    <source>
        <dbReference type="ARBA" id="ARBA00023125"/>
    </source>
</evidence>
<dbReference type="Gene3D" id="3.40.50.300">
    <property type="entry name" value="P-loop containing nucleotide triphosphate hydrolases"/>
    <property type="match status" value="1"/>
</dbReference>